<keyword evidence="2" id="KW-1185">Reference proteome</keyword>
<dbReference type="AlphaFoldDB" id="A0AAU9U7C5"/>
<sequence length="78" mass="8902">MSFNISPGGHDEDYLMFSGVIRTHLTPFPVRWFLEERVHHEESLLLQRITQNLSSGVSPPIQITLPSAHCFVFCLPSH</sequence>
<evidence type="ECO:0000313" key="2">
    <source>
        <dbReference type="Proteomes" id="UP001153954"/>
    </source>
</evidence>
<name>A0AAU9U7C5_EUPED</name>
<organism evidence="1 2">
    <name type="scientific">Euphydryas editha</name>
    <name type="common">Edith's checkerspot</name>
    <dbReference type="NCBI Taxonomy" id="104508"/>
    <lineage>
        <taxon>Eukaryota</taxon>
        <taxon>Metazoa</taxon>
        <taxon>Ecdysozoa</taxon>
        <taxon>Arthropoda</taxon>
        <taxon>Hexapoda</taxon>
        <taxon>Insecta</taxon>
        <taxon>Pterygota</taxon>
        <taxon>Neoptera</taxon>
        <taxon>Endopterygota</taxon>
        <taxon>Lepidoptera</taxon>
        <taxon>Glossata</taxon>
        <taxon>Ditrysia</taxon>
        <taxon>Papilionoidea</taxon>
        <taxon>Nymphalidae</taxon>
        <taxon>Nymphalinae</taxon>
        <taxon>Euphydryas</taxon>
    </lineage>
</organism>
<dbReference type="EMBL" id="CAKOGL010000014">
    <property type="protein sequence ID" value="CAH2094752.1"/>
    <property type="molecule type" value="Genomic_DNA"/>
</dbReference>
<evidence type="ECO:0000313" key="1">
    <source>
        <dbReference type="EMBL" id="CAH2094752.1"/>
    </source>
</evidence>
<protein>
    <submittedName>
        <fullName evidence="1">Uncharacterized protein</fullName>
    </submittedName>
</protein>
<gene>
    <name evidence="1" type="ORF">EEDITHA_LOCUS10289</name>
</gene>
<proteinExistence type="predicted"/>
<comment type="caution">
    <text evidence="1">The sequence shown here is derived from an EMBL/GenBank/DDBJ whole genome shotgun (WGS) entry which is preliminary data.</text>
</comment>
<accession>A0AAU9U7C5</accession>
<dbReference type="Proteomes" id="UP001153954">
    <property type="component" value="Unassembled WGS sequence"/>
</dbReference>
<reference evidence="1" key="1">
    <citation type="submission" date="2022-03" db="EMBL/GenBank/DDBJ databases">
        <authorList>
            <person name="Tunstrom K."/>
        </authorList>
    </citation>
    <scope>NUCLEOTIDE SEQUENCE</scope>
</reference>